<sequence>MNYLGTISAYFLVSVQID</sequence>
<dbReference type="EMBL" id="GBXM01088575">
    <property type="protein sequence ID" value="JAH20002.1"/>
    <property type="molecule type" value="Transcribed_RNA"/>
</dbReference>
<evidence type="ECO:0000313" key="1">
    <source>
        <dbReference type="EMBL" id="JAH20002.1"/>
    </source>
</evidence>
<organism evidence="1">
    <name type="scientific">Anguilla anguilla</name>
    <name type="common">European freshwater eel</name>
    <name type="synonym">Muraena anguilla</name>
    <dbReference type="NCBI Taxonomy" id="7936"/>
    <lineage>
        <taxon>Eukaryota</taxon>
        <taxon>Metazoa</taxon>
        <taxon>Chordata</taxon>
        <taxon>Craniata</taxon>
        <taxon>Vertebrata</taxon>
        <taxon>Euteleostomi</taxon>
        <taxon>Actinopterygii</taxon>
        <taxon>Neopterygii</taxon>
        <taxon>Teleostei</taxon>
        <taxon>Anguilliformes</taxon>
        <taxon>Anguillidae</taxon>
        <taxon>Anguilla</taxon>
    </lineage>
</organism>
<name>A0A0E9QU86_ANGAN</name>
<accession>A0A0E9QU86</accession>
<dbReference type="AlphaFoldDB" id="A0A0E9QU86"/>
<proteinExistence type="predicted"/>
<reference evidence="1" key="1">
    <citation type="submission" date="2014-11" db="EMBL/GenBank/DDBJ databases">
        <authorList>
            <person name="Amaro Gonzalez C."/>
        </authorList>
    </citation>
    <scope>NUCLEOTIDE SEQUENCE</scope>
</reference>
<reference evidence="1" key="2">
    <citation type="journal article" date="2015" name="Fish Shellfish Immunol.">
        <title>Early steps in the European eel (Anguilla anguilla)-Vibrio vulnificus interaction in the gills: Role of the RtxA13 toxin.</title>
        <authorList>
            <person name="Callol A."/>
            <person name="Pajuelo D."/>
            <person name="Ebbesson L."/>
            <person name="Teles M."/>
            <person name="MacKenzie S."/>
            <person name="Amaro C."/>
        </authorList>
    </citation>
    <scope>NUCLEOTIDE SEQUENCE</scope>
</reference>
<protein>
    <submittedName>
        <fullName evidence="1">Uncharacterized protein</fullName>
    </submittedName>
</protein>